<dbReference type="RefSeq" id="XP_018603208.2">
    <property type="nucleotide sequence ID" value="XM_018747692.2"/>
</dbReference>
<evidence type="ECO:0000313" key="7">
    <source>
        <dbReference type="Proteomes" id="UP000694397"/>
    </source>
</evidence>
<feature type="compositionally biased region" description="Low complexity" evidence="5">
    <location>
        <begin position="33"/>
        <end position="63"/>
    </location>
</feature>
<feature type="compositionally biased region" description="Basic and acidic residues" evidence="5">
    <location>
        <begin position="372"/>
        <end position="391"/>
    </location>
</feature>
<reference evidence="6" key="2">
    <citation type="submission" date="2025-08" db="UniProtKB">
        <authorList>
            <consortium name="Ensembl"/>
        </authorList>
    </citation>
    <scope>IDENTIFICATION</scope>
</reference>
<evidence type="ECO:0000256" key="2">
    <source>
        <dbReference type="ARBA" id="ARBA00022473"/>
    </source>
</evidence>
<dbReference type="Proteomes" id="UP000694397">
    <property type="component" value="Chromosome 14"/>
</dbReference>
<dbReference type="InterPro" id="IPR024861">
    <property type="entry name" value="Donson"/>
</dbReference>
<reference evidence="6" key="3">
    <citation type="submission" date="2025-09" db="UniProtKB">
        <authorList>
            <consortium name="Ensembl"/>
        </authorList>
    </citation>
    <scope>IDENTIFICATION</scope>
</reference>
<dbReference type="GO" id="GO:0005634">
    <property type="term" value="C:nucleus"/>
    <property type="evidence" value="ECO:0007669"/>
    <property type="project" value="UniProtKB-SubCell"/>
</dbReference>
<reference evidence="6 7" key="1">
    <citation type="submission" date="2019-04" db="EMBL/GenBank/DDBJ databases">
        <authorList>
            <consortium name="Wellcome Sanger Institute Data Sharing"/>
        </authorList>
    </citation>
    <scope>NUCLEOTIDE SEQUENCE [LARGE SCALE GENOMIC DNA]</scope>
</reference>
<dbReference type="GO" id="GO:0033260">
    <property type="term" value="P:nuclear DNA replication"/>
    <property type="evidence" value="ECO:0007669"/>
    <property type="project" value="TreeGrafter"/>
</dbReference>
<keyword evidence="3" id="KW-0539">Nucleus</keyword>
<evidence type="ECO:0000256" key="5">
    <source>
        <dbReference type="SAM" id="MobiDB-lite"/>
    </source>
</evidence>
<feature type="compositionally biased region" description="Polar residues" evidence="5">
    <location>
        <begin position="1"/>
        <end position="11"/>
    </location>
</feature>
<protein>
    <submittedName>
        <fullName evidence="6">DNA replication fork stabilization factor DONSON</fullName>
    </submittedName>
</protein>
<feature type="region of interest" description="Disordered" evidence="5">
    <location>
        <begin position="372"/>
        <end position="402"/>
    </location>
</feature>
<keyword evidence="7" id="KW-1185">Reference proteome</keyword>
<comment type="similarity">
    <text evidence="4">Belongs to the DONSON family.</text>
</comment>
<organism evidence="6 7">
    <name type="scientific">Scleropages formosus</name>
    <name type="common">Asian bonytongue</name>
    <name type="synonym">Osteoglossum formosum</name>
    <dbReference type="NCBI Taxonomy" id="113540"/>
    <lineage>
        <taxon>Eukaryota</taxon>
        <taxon>Metazoa</taxon>
        <taxon>Chordata</taxon>
        <taxon>Craniata</taxon>
        <taxon>Vertebrata</taxon>
        <taxon>Euteleostomi</taxon>
        <taxon>Actinopterygii</taxon>
        <taxon>Neopterygii</taxon>
        <taxon>Teleostei</taxon>
        <taxon>Osteoglossocephala</taxon>
        <taxon>Osteoglossomorpha</taxon>
        <taxon>Osteoglossiformes</taxon>
        <taxon>Osteoglossidae</taxon>
        <taxon>Scleropages</taxon>
    </lineage>
</organism>
<accession>A0A8C9V501</accession>
<dbReference type="GeneID" id="108931714"/>
<evidence type="ECO:0000256" key="3">
    <source>
        <dbReference type="ARBA" id="ARBA00023242"/>
    </source>
</evidence>
<evidence type="ECO:0000256" key="1">
    <source>
        <dbReference type="ARBA" id="ARBA00004123"/>
    </source>
</evidence>
<dbReference type="OrthoDB" id="534063at2759"/>
<dbReference type="GeneTree" id="ENSGT00390000000447"/>
<comment type="subcellular location">
    <subcellularLocation>
        <location evidence="1">Nucleus</location>
    </subcellularLocation>
</comment>
<keyword evidence="2" id="KW-0217">Developmental protein</keyword>
<gene>
    <name evidence="6" type="primary">DONSON</name>
</gene>
<name>A0A8C9V501_SCLFO</name>
<evidence type="ECO:0000313" key="6">
    <source>
        <dbReference type="Ensembl" id="ENSSFOP00015025242.2"/>
    </source>
</evidence>
<dbReference type="AlphaFoldDB" id="A0A8C9V501"/>
<evidence type="ECO:0000256" key="4">
    <source>
        <dbReference type="ARBA" id="ARBA00025806"/>
    </source>
</evidence>
<dbReference type="PRINTS" id="PR02064">
    <property type="entry name" value="DONSON"/>
</dbReference>
<dbReference type="PANTHER" id="PTHR12972:SF0">
    <property type="entry name" value="PROTEIN DOWNSTREAM NEIGHBOR OF SON"/>
    <property type="match status" value="1"/>
</dbReference>
<dbReference type="Ensembl" id="ENSSFOT00015025520.2">
    <property type="protein sequence ID" value="ENSSFOP00015025242.2"/>
    <property type="gene ID" value="ENSSFOG00015016192.2"/>
</dbReference>
<feature type="region of interest" description="Disordered" evidence="5">
    <location>
        <begin position="1"/>
        <end position="133"/>
    </location>
</feature>
<sequence>MSQSDSHSYSPSFKRPADTLRSRRKRTRGGAEGSESSGGSSSPSSVSVTVSLPGLRTSSSSSSCPAAPPRVEPGRSSSAGGLKRRNPFASIGNTVSPKRRVADDDGAGDESPCGERRGSGGAQSGKVSELLDRQAAAAETASCAAELDSLLPSASMAEGDATVTVRFEEPASGAGAPLAASADFPPDWSLRTRLLITSPLSFSWAGHLRAQEEAQGVAQHCRGAHTPLGEHIQDPHSCSELRSAFHQSLCYWQHPSLPWVPLFPRLGADRSFVGKSAPWGQDEVLQQSLMGEWSLSVTSLYSLVRAHLCPFFYLCSYQFTVLFRATGVSGTRAISAVLSPTTRGLREALRAEGIEFTLPLLERRRKSRELRRTGRLEEEEVRSEGGEEPRAGAEGCDEEEDDEDDTFSWLEEMGVQDKIKRPDSIAVKLHKEHSEVRVDRRPESALLVQGSGTFTLLNFLINCKGLVAAAGPQAGLPPTLLAPVAFRGATLHTLKARSIRAKTRVRSGYTDVCSLEVTGPVMPHALHSLTRLLRSAQGGRFSVGLYPHEATAVFNTSVSLPATGRDQDETEDLRHLGASGLLPSTIEHLAEPPSLGKAALRHLHMDDSVCTWST</sequence>
<dbReference type="PANTHER" id="PTHR12972">
    <property type="entry name" value="DOWNSTREAM NEIGHBOR OF SON"/>
    <property type="match status" value="1"/>
</dbReference>
<proteinExistence type="inferred from homology"/>